<evidence type="ECO:0000313" key="1">
    <source>
        <dbReference type="EMBL" id="KAA5532961.1"/>
    </source>
</evidence>
<protein>
    <submittedName>
        <fullName evidence="1">Uncharacterized protein</fullName>
    </submittedName>
</protein>
<comment type="caution">
    <text evidence="1">The sequence shown here is derived from an EMBL/GenBank/DDBJ whole genome shotgun (WGS) entry which is preliminary data.</text>
</comment>
<reference evidence="1 2" key="1">
    <citation type="submission" date="2019-08" db="EMBL/GenBank/DDBJ databases">
        <authorList>
            <person name="Dhanesh K."/>
            <person name="Kumar G."/>
            <person name="Sasikala C."/>
            <person name="Venkata Ramana C."/>
        </authorList>
    </citation>
    <scope>NUCLEOTIDE SEQUENCE [LARGE SCALE GENOMIC DNA]</scope>
    <source>
        <strain evidence="1 2">JC645</strain>
    </source>
</reference>
<evidence type="ECO:0000313" key="2">
    <source>
        <dbReference type="Proteomes" id="UP000324479"/>
    </source>
</evidence>
<sequence>MDLDSSETNFLGALVALRALCDQAPRSTKQHLVKGEIEEWKSRFDAWVDRCAKKIKKNKVDPEELKRLADAEFSVLHEAGVSKPRTLWLAGVKKDLASIEGGRI</sequence>
<keyword evidence="2" id="KW-1185">Reference proteome</keyword>
<accession>A0A5M6CD07</accession>
<proteinExistence type="predicted"/>
<dbReference type="EMBL" id="VWOX01000082">
    <property type="protein sequence ID" value="KAA5532961.1"/>
    <property type="molecule type" value="Genomic_DNA"/>
</dbReference>
<dbReference type="AlphaFoldDB" id="A0A5M6CD07"/>
<gene>
    <name evidence="1" type="ORF">FYK55_28730</name>
</gene>
<dbReference type="Proteomes" id="UP000324479">
    <property type="component" value="Unassembled WGS sequence"/>
</dbReference>
<name>A0A5M6CD07_9BACT</name>
<organism evidence="1 2">
    <name type="scientific">Roseiconus nitratireducens</name>
    <dbReference type="NCBI Taxonomy" id="2605748"/>
    <lineage>
        <taxon>Bacteria</taxon>
        <taxon>Pseudomonadati</taxon>
        <taxon>Planctomycetota</taxon>
        <taxon>Planctomycetia</taxon>
        <taxon>Pirellulales</taxon>
        <taxon>Pirellulaceae</taxon>
        <taxon>Roseiconus</taxon>
    </lineage>
</organism>
<dbReference type="RefSeq" id="WP_161604834.1">
    <property type="nucleotide sequence ID" value="NZ_VWOX01000082.1"/>
</dbReference>